<feature type="domain" description="CBS" evidence="4">
    <location>
        <begin position="170"/>
        <end position="236"/>
    </location>
</feature>
<keyword evidence="3" id="KW-0175">Coiled coil</keyword>
<comment type="caution">
    <text evidence="5">The sequence shown here is derived from an EMBL/GenBank/DDBJ whole genome shotgun (WGS) entry which is preliminary data.</text>
</comment>
<evidence type="ECO:0000259" key="4">
    <source>
        <dbReference type="PROSITE" id="PS51371"/>
    </source>
</evidence>
<dbReference type="Proteomes" id="UP001212123">
    <property type="component" value="Unassembled WGS sequence"/>
</dbReference>
<keyword evidence="6" id="KW-1185">Reference proteome</keyword>
<dbReference type="InterPro" id="IPR046342">
    <property type="entry name" value="CBS_dom_sf"/>
</dbReference>
<organism evidence="5 6">
    <name type="scientific">Dolichospermum circinale CS-537/01</name>
    <dbReference type="NCBI Taxonomy" id="3021739"/>
    <lineage>
        <taxon>Bacteria</taxon>
        <taxon>Bacillati</taxon>
        <taxon>Cyanobacteriota</taxon>
        <taxon>Cyanophyceae</taxon>
        <taxon>Nostocales</taxon>
        <taxon>Aphanizomenonaceae</taxon>
        <taxon>Dolichospermum</taxon>
        <taxon>Dolichospermum circinale</taxon>
    </lineage>
</organism>
<feature type="domain" description="CBS" evidence="4">
    <location>
        <begin position="243"/>
        <end position="304"/>
    </location>
</feature>
<dbReference type="Gene3D" id="3.10.580.10">
    <property type="entry name" value="CBS-domain"/>
    <property type="match status" value="2"/>
</dbReference>
<proteinExistence type="predicted"/>
<dbReference type="EMBL" id="JAQMTU010000058">
    <property type="protein sequence ID" value="MDB9486878.1"/>
    <property type="molecule type" value="Genomic_DNA"/>
</dbReference>
<dbReference type="PANTHER" id="PTHR43080">
    <property type="entry name" value="CBS DOMAIN-CONTAINING PROTEIN CBSX3, MITOCHONDRIAL"/>
    <property type="match status" value="1"/>
</dbReference>
<dbReference type="InterPro" id="IPR051257">
    <property type="entry name" value="Diverse_CBS-Domain"/>
</dbReference>
<accession>A0ABT5A5B7</accession>
<dbReference type="PANTHER" id="PTHR43080:SF2">
    <property type="entry name" value="CBS DOMAIN-CONTAINING PROTEIN"/>
    <property type="match status" value="1"/>
</dbReference>
<feature type="domain" description="CBS" evidence="4">
    <location>
        <begin position="17"/>
        <end position="94"/>
    </location>
</feature>
<dbReference type="SMART" id="SM00116">
    <property type="entry name" value="CBS"/>
    <property type="match status" value="4"/>
</dbReference>
<dbReference type="CDD" id="cd04620">
    <property type="entry name" value="CBS_two-component_sensor_histidine_kinase_repeat1"/>
    <property type="match status" value="1"/>
</dbReference>
<feature type="coiled-coil region" evidence="3">
    <location>
        <begin position="302"/>
        <end position="366"/>
    </location>
</feature>
<dbReference type="RefSeq" id="WP_271792366.1">
    <property type="nucleotide sequence ID" value="NZ_JAQMTU010000058.1"/>
</dbReference>
<gene>
    <name evidence="5" type="ORF">PN492_10030</name>
</gene>
<name>A0ABT5A5B7_9CYAN</name>
<dbReference type="PROSITE" id="PS51371">
    <property type="entry name" value="CBS"/>
    <property type="match status" value="4"/>
</dbReference>
<dbReference type="CDD" id="cd17774">
    <property type="entry name" value="CBS_two-component_sensor_histidine_kinase_repeat2"/>
    <property type="match status" value="1"/>
</dbReference>
<evidence type="ECO:0000313" key="6">
    <source>
        <dbReference type="Proteomes" id="UP001212123"/>
    </source>
</evidence>
<keyword evidence="1 2" id="KW-0129">CBS domain</keyword>
<dbReference type="SUPFAM" id="SSF54631">
    <property type="entry name" value="CBS-domain pair"/>
    <property type="match status" value="2"/>
</dbReference>
<feature type="domain" description="CBS" evidence="4">
    <location>
        <begin position="103"/>
        <end position="163"/>
    </location>
</feature>
<evidence type="ECO:0000313" key="5">
    <source>
        <dbReference type="EMBL" id="MDB9486878.1"/>
    </source>
</evidence>
<dbReference type="Pfam" id="PF00571">
    <property type="entry name" value="CBS"/>
    <property type="match status" value="4"/>
</dbReference>
<sequence length="400" mass="44960">MEIDDPLIGVPCLEDAIDKRPLVVTPNTSLIDVVNLMNQTRGNSCFLADFDSEMGFSSMQGTRSSCILVIERNKLLGIFTERDVVRLTAMGKDFTGVKIADVMIHPVITLVETSFRDIFAALFLFRRYRIRHLVIVNEDTRVVGIVSPESIRQVLRPTNLLKMRRVSEVMTNQVIHAAPTASVLSLAQMMAEHQVSCVVITKSGSGNDAESAGRPVGIVTERDIVQFQALGLNLPEIQAKTVMSTPLFLLSPEDSLWSAHQEMQKRRVQRLVVSWDWGAKLAIVTQTSLLRIFDPLEMYGVIETLQLTVAQLETEKAKYLQKQNNARELSIEASLKEIGKQNIVTNENLDNLIATIESRIEHLIKNPDLSRELQQMYLGLATTEIQKIRHCLDNKKIVKN</sequence>
<reference evidence="5 6" key="1">
    <citation type="submission" date="2023-01" db="EMBL/GenBank/DDBJ databases">
        <title>Genomes from the Australian National Cyanobacteria Reference Collection.</title>
        <authorList>
            <person name="Willis A."/>
            <person name="Lee E.M.F."/>
        </authorList>
    </citation>
    <scope>NUCLEOTIDE SEQUENCE [LARGE SCALE GENOMIC DNA]</scope>
    <source>
        <strain evidence="5 6">CS-537/01</strain>
    </source>
</reference>
<evidence type="ECO:0000256" key="2">
    <source>
        <dbReference type="PROSITE-ProRule" id="PRU00703"/>
    </source>
</evidence>
<protein>
    <submittedName>
        <fullName evidence="5">CBS domain-containing protein</fullName>
    </submittedName>
</protein>
<evidence type="ECO:0000256" key="3">
    <source>
        <dbReference type="SAM" id="Coils"/>
    </source>
</evidence>
<dbReference type="InterPro" id="IPR000644">
    <property type="entry name" value="CBS_dom"/>
</dbReference>
<evidence type="ECO:0000256" key="1">
    <source>
        <dbReference type="ARBA" id="ARBA00023122"/>
    </source>
</evidence>